<feature type="domain" description="LpxI N-terminal" evidence="2">
    <location>
        <begin position="16"/>
        <end position="154"/>
    </location>
</feature>
<dbReference type="InterPro" id="IPR010415">
    <property type="entry name" value="LpxI_C"/>
</dbReference>
<evidence type="ECO:0000313" key="3">
    <source>
        <dbReference type="EMBL" id="QDS98519.1"/>
    </source>
</evidence>
<evidence type="ECO:0000259" key="2">
    <source>
        <dbReference type="Pfam" id="PF17930"/>
    </source>
</evidence>
<dbReference type="OrthoDB" id="9789836at2"/>
<dbReference type="InterPro" id="IPR041255">
    <property type="entry name" value="LpxI_N"/>
</dbReference>
<dbReference type="Gene3D" id="3.40.50.20">
    <property type="match status" value="1"/>
</dbReference>
<sequence>MKLSTRTQSNDRLPPLGLLAGWGRLPMKVAEAAKAEGRLIIGLGVHDHADPALVEMCDEFQWIGIGSVGRAIRVFRRHGVKQAVMAGKIHKAQFFRPGWWWRHRPDLKCLAAFSGQLLSGTKDRKDDTVLLTLVEAFAGAGIKFEAPTYFAPELLVQSGLIVGKAPSQRQRRDLEFGWQLAKSMGGLDVGQTVCVKNQAVLAVEAIEGTDECIQRAGDLCRHSGFTVVKVAKPGQDMRFDVPTVGTQTLESIAKAGGNLLALQSEQTILLDAAEFQRNAKRLNITVVAMGEAAAQTKTAA</sequence>
<organism evidence="3 4">
    <name type="scientific">Adhaeretor mobilis</name>
    <dbReference type="NCBI Taxonomy" id="1930276"/>
    <lineage>
        <taxon>Bacteria</taxon>
        <taxon>Pseudomonadati</taxon>
        <taxon>Planctomycetota</taxon>
        <taxon>Planctomycetia</taxon>
        <taxon>Pirellulales</taxon>
        <taxon>Lacipirellulaceae</taxon>
        <taxon>Adhaeretor</taxon>
    </lineage>
</organism>
<dbReference type="InterPro" id="IPR053174">
    <property type="entry name" value="LpxI"/>
</dbReference>
<dbReference type="AlphaFoldDB" id="A0A517MUF8"/>
<feature type="domain" description="LpxI C-terminal" evidence="1">
    <location>
        <begin position="158"/>
        <end position="287"/>
    </location>
</feature>
<dbReference type="Proteomes" id="UP000319852">
    <property type="component" value="Chromosome"/>
</dbReference>
<evidence type="ECO:0000259" key="1">
    <source>
        <dbReference type="Pfam" id="PF06230"/>
    </source>
</evidence>
<evidence type="ECO:0000313" key="4">
    <source>
        <dbReference type="Proteomes" id="UP000319852"/>
    </source>
</evidence>
<dbReference type="PANTHER" id="PTHR39962:SF1">
    <property type="entry name" value="LPXI FAMILY PROTEIN"/>
    <property type="match status" value="1"/>
</dbReference>
<dbReference type="PANTHER" id="PTHR39962">
    <property type="entry name" value="BLL4848 PROTEIN"/>
    <property type="match status" value="1"/>
</dbReference>
<reference evidence="3 4" key="1">
    <citation type="submission" date="2019-02" db="EMBL/GenBank/DDBJ databases">
        <title>Deep-cultivation of Planctomycetes and their phenomic and genomic characterization uncovers novel biology.</title>
        <authorList>
            <person name="Wiegand S."/>
            <person name="Jogler M."/>
            <person name="Boedeker C."/>
            <person name="Pinto D."/>
            <person name="Vollmers J."/>
            <person name="Rivas-Marin E."/>
            <person name="Kohn T."/>
            <person name="Peeters S.H."/>
            <person name="Heuer A."/>
            <person name="Rast P."/>
            <person name="Oberbeckmann S."/>
            <person name="Bunk B."/>
            <person name="Jeske O."/>
            <person name="Meyerdierks A."/>
            <person name="Storesund J.E."/>
            <person name="Kallscheuer N."/>
            <person name="Luecker S."/>
            <person name="Lage O.M."/>
            <person name="Pohl T."/>
            <person name="Merkel B.J."/>
            <person name="Hornburger P."/>
            <person name="Mueller R.-W."/>
            <person name="Bruemmer F."/>
            <person name="Labrenz M."/>
            <person name="Spormann A.M."/>
            <person name="Op den Camp H."/>
            <person name="Overmann J."/>
            <person name="Amann R."/>
            <person name="Jetten M.S.M."/>
            <person name="Mascher T."/>
            <person name="Medema M.H."/>
            <person name="Devos D.P."/>
            <person name="Kaster A.-K."/>
            <person name="Ovreas L."/>
            <person name="Rohde M."/>
            <person name="Galperin M.Y."/>
            <person name="Jogler C."/>
        </authorList>
    </citation>
    <scope>NUCLEOTIDE SEQUENCE [LARGE SCALE GENOMIC DNA]</scope>
    <source>
        <strain evidence="3 4">HG15A2</strain>
    </source>
</reference>
<protein>
    <recommendedName>
        <fullName evidence="5">UDP-2,3-diacylglucosamine pyrophosphatase</fullName>
    </recommendedName>
</protein>
<accession>A0A517MUF8</accession>
<dbReference type="RefSeq" id="WP_145059694.1">
    <property type="nucleotide sequence ID" value="NZ_CP036263.1"/>
</dbReference>
<evidence type="ECO:0008006" key="5">
    <source>
        <dbReference type="Google" id="ProtNLM"/>
    </source>
</evidence>
<dbReference type="EMBL" id="CP036263">
    <property type="protein sequence ID" value="QDS98519.1"/>
    <property type="molecule type" value="Genomic_DNA"/>
</dbReference>
<proteinExistence type="predicted"/>
<dbReference type="KEGG" id="amob:HG15A2_18000"/>
<keyword evidence="4" id="KW-1185">Reference proteome</keyword>
<dbReference type="Pfam" id="PF06230">
    <property type="entry name" value="LpxI_C"/>
    <property type="match status" value="1"/>
</dbReference>
<dbReference type="Gene3D" id="3.40.140.80">
    <property type="match status" value="1"/>
</dbReference>
<name>A0A517MUF8_9BACT</name>
<gene>
    <name evidence="3" type="ORF">HG15A2_18000</name>
</gene>
<dbReference type="Pfam" id="PF17930">
    <property type="entry name" value="LpxI_N"/>
    <property type="match status" value="1"/>
</dbReference>
<dbReference type="InterPro" id="IPR043167">
    <property type="entry name" value="LpxI_C_sf"/>
</dbReference>